<dbReference type="Pfam" id="PF13183">
    <property type="entry name" value="Fer4_8"/>
    <property type="match status" value="1"/>
</dbReference>
<dbReference type="Gene3D" id="1.10.1060.10">
    <property type="entry name" value="Alpha-helical ferredoxin"/>
    <property type="match status" value="1"/>
</dbReference>
<dbReference type="PANTHER" id="PTHR43255">
    <property type="entry name" value="IRON-SULFUR-BINDING OXIDOREDUCTASE FADF-RELATED-RELATED"/>
    <property type="match status" value="1"/>
</dbReference>
<dbReference type="InterPro" id="IPR017900">
    <property type="entry name" value="4Fe4S_Fe_S_CS"/>
</dbReference>
<dbReference type="InterPro" id="IPR009051">
    <property type="entry name" value="Helical_ferredxn"/>
</dbReference>
<dbReference type="RefSeq" id="WP_346149900.1">
    <property type="nucleotide sequence ID" value="NZ_BAAATE010000014.1"/>
</dbReference>
<keyword evidence="2" id="KW-0479">Metal-binding</keyword>
<proteinExistence type="predicted"/>
<keyword evidence="1" id="KW-0004">4Fe-4S</keyword>
<evidence type="ECO:0000256" key="4">
    <source>
        <dbReference type="ARBA" id="ARBA00023004"/>
    </source>
</evidence>
<name>A0ABN3SBL2_9ACTN</name>
<keyword evidence="5" id="KW-0411">Iron-sulfur</keyword>
<evidence type="ECO:0000256" key="5">
    <source>
        <dbReference type="ARBA" id="ARBA00023014"/>
    </source>
</evidence>
<evidence type="ECO:0000256" key="1">
    <source>
        <dbReference type="ARBA" id="ARBA00022485"/>
    </source>
</evidence>
<dbReference type="PROSITE" id="PS00198">
    <property type="entry name" value="4FE4S_FER_1"/>
    <property type="match status" value="1"/>
</dbReference>
<dbReference type="InterPro" id="IPR017896">
    <property type="entry name" value="4Fe4S_Fe-S-bd"/>
</dbReference>
<dbReference type="PANTHER" id="PTHR43255:SF1">
    <property type="entry name" value="IRON-SULFUR-BINDING OXIDOREDUCTASE FADF-RELATED"/>
    <property type="match status" value="1"/>
</dbReference>
<evidence type="ECO:0000256" key="2">
    <source>
        <dbReference type="ARBA" id="ARBA00022723"/>
    </source>
</evidence>
<protein>
    <submittedName>
        <fullName evidence="7">(Fe-S)-binding protein</fullName>
    </submittedName>
</protein>
<comment type="caution">
    <text evidence="7">The sequence shown here is derived from an EMBL/GenBank/DDBJ whole genome shotgun (WGS) entry which is preliminary data.</text>
</comment>
<evidence type="ECO:0000256" key="3">
    <source>
        <dbReference type="ARBA" id="ARBA00023002"/>
    </source>
</evidence>
<dbReference type="PROSITE" id="PS51379">
    <property type="entry name" value="4FE4S_FER_2"/>
    <property type="match status" value="1"/>
</dbReference>
<dbReference type="SUPFAM" id="SSF46548">
    <property type="entry name" value="alpha-helical ferredoxin"/>
    <property type="match status" value="1"/>
</dbReference>
<evidence type="ECO:0000259" key="6">
    <source>
        <dbReference type="PROSITE" id="PS51379"/>
    </source>
</evidence>
<dbReference type="EMBL" id="BAAATE010000014">
    <property type="protein sequence ID" value="GAA2671830.1"/>
    <property type="molecule type" value="Genomic_DNA"/>
</dbReference>
<organism evidence="7 8">
    <name type="scientific">Nonomuraea recticatena</name>
    <dbReference type="NCBI Taxonomy" id="46178"/>
    <lineage>
        <taxon>Bacteria</taxon>
        <taxon>Bacillati</taxon>
        <taxon>Actinomycetota</taxon>
        <taxon>Actinomycetes</taxon>
        <taxon>Streptosporangiales</taxon>
        <taxon>Streptosporangiaceae</taxon>
        <taxon>Nonomuraea</taxon>
    </lineage>
</organism>
<gene>
    <name evidence="7" type="ORF">GCM10010412_051530</name>
</gene>
<evidence type="ECO:0000313" key="8">
    <source>
        <dbReference type="Proteomes" id="UP001501666"/>
    </source>
</evidence>
<feature type="domain" description="4Fe-4S ferredoxin-type" evidence="6">
    <location>
        <begin position="62"/>
        <end position="91"/>
    </location>
</feature>
<dbReference type="InterPro" id="IPR004017">
    <property type="entry name" value="Cys_rich_dom"/>
</dbReference>
<evidence type="ECO:0000313" key="7">
    <source>
        <dbReference type="EMBL" id="GAA2671830.1"/>
    </source>
</evidence>
<accession>A0ABN3SBL2</accession>
<keyword evidence="8" id="KW-1185">Reference proteome</keyword>
<dbReference type="InterPro" id="IPR051460">
    <property type="entry name" value="HdrC_iron-sulfur_subunit"/>
</dbReference>
<dbReference type="Pfam" id="PF02754">
    <property type="entry name" value="CCG"/>
    <property type="match status" value="2"/>
</dbReference>
<sequence length="394" mass="43878">MPDPEKRFAEEWRDAAYNCFSSGHKFCREVCPVMQVTRNESWSPTAFHANVVAMEQGSLEVADVAADYVNCTGCGACELRCPNSLFTGDFYRFRTRTVDLVKGVRSLAVRQEVHQPAWRRWNELTAERTHEPVADGVSQERVRDWAQGLGLTVGGETILFVDCEAAFYRPSVPRSVARVLGLAGYGFGLMNEQWCCGGPAAEMGYEEQARRFAEHNLADWRASGVRRVLVLDPHDYITFTEDYPKYFGEAFDIEVVLVVELLAALIREGRLAPHVPVERTVTYHDPCRLNKRKGIWQEPREILRAIPGLTFHDVDRVSQWSYCSGAGGGLAVEKPELTAKISEMRMGKAAELGVDTLVTACPWAERPLTAAGEARSIGVVDLHELLAESLGVAP</sequence>
<keyword evidence="4" id="KW-0408">Iron</keyword>
<dbReference type="Proteomes" id="UP001501666">
    <property type="component" value="Unassembled WGS sequence"/>
</dbReference>
<keyword evidence="3" id="KW-0560">Oxidoreductase</keyword>
<reference evidence="7 8" key="1">
    <citation type="journal article" date="2019" name="Int. J. Syst. Evol. Microbiol.">
        <title>The Global Catalogue of Microorganisms (GCM) 10K type strain sequencing project: providing services to taxonomists for standard genome sequencing and annotation.</title>
        <authorList>
            <consortium name="The Broad Institute Genomics Platform"/>
            <consortium name="The Broad Institute Genome Sequencing Center for Infectious Disease"/>
            <person name="Wu L."/>
            <person name="Ma J."/>
        </authorList>
    </citation>
    <scope>NUCLEOTIDE SEQUENCE [LARGE SCALE GENOMIC DNA]</scope>
    <source>
        <strain evidence="7 8">JCM 6835</strain>
    </source>
</reference>